<dbReference type="GO" id="GO:0017004">
    <property type="term" value="P:cytochrome complex assembly"/>
    <property type="evidence" value="ECO:0007669"/>
    <property type="project" value="UniProtKB-KW"/>
</dbReference>
<organism evidence="7 8">
    <name type="scientific">Xanthomonas graminis pv. arrhenatheri LMG 727</name>
    <dbReference type="NCBI Taxonomy" id="1195923"/>
    <lineage>
        <taxon>Bacteria</taxon>
        <taxon>Pseudomonadati</taxon>
        <taxon>Pseudomonadota</taxon>
        <taxon>Gammaproteobacteria</taxon>
        <taxon>Lysobacterales</taxon>
        <taxon>Lysobacteraceae</taxon>
        <taxon>Xanthomonas</taxon>
        <taxon>Xanthomonas translucens group</taxon>
        <taxon>Xanthomonas graminis</taxon>
    </lineage>
</organism>
<evidence type="ECO:0000256" key="1">
    <source>
        <dbReference type="ARBA" id="ARBA00004383"/>
    </source>
</evidence>
<dbReference type="PROSITE" id="PS51352">
    <property type="entry name" value="THIOREDOXIN_2"/>
    <property type="match status" value="1"/>
</dbReference>
<evidence type="ECO:0000256" key="3">
    <source>
        <dbReference type="ARBA" id="ARBA00022748"/>
    </source>
</evidence>
<dbReference type="GO" id="GO:0030288">
    <property type="term" value="C:outer membrane-bounded periplasmic space"/>
    <property type="evidence" value="ECO:0007669"/>
    <property type="project" value="InterPro"/>
</dbReference>
<dbReference type="EMBL" id="CXOI01000011">
    <property type="protein sequence ID" value="CTP83500.1"/>
    <property type="molecule type" value="Genomic_DNA"/>
</dbReference>
<dbReference type="InterPro" id="IPR013740">
    <property type="entry name" value="Redoxin"/>
</dbReference>
<keyword evidence="8" id="KW-1185">Reference proteome</keyword>
<dbReference type="PROSITE" id="PS00194">
    <property type="entry name" value="THIOREDOXIN_1"/>
    <property type="match status" value="1"/>
</dbReference>
<proteinExistence type="inferred from homology"/>
<evidence type="ECO:0000256" key="5">
    <source>
        <dbReference type="ARBA" id="ARBA00023284"/>
    </source>
</evidence>
<dbReference type="InterPro" id="IPR050553">
    <property type="entry name" value="Thioredoxin_ResA/DsbE_sf"/>
</dbReference>
<dbReference type="InterPro" id="IPR036249">
    <property type="entry name" value="Thioredoxin-like_sf"/>
</dbReference>
<dbReference type="Gene3D" id="3.40.30.10">
    <property type="entry name" value="Glutaredoxin"/>
    <property type="match status" value="1"/>
</dbReference>
<evidence type="ECO:0000259" key="6">
    <source>
        <dbReference type="PROSITE" id="PS51352"/>
    </source>
</evidence>
<gene>
    <name evidence="7" type="ORF">XTALMG727_0645</name>
</gene>
<dbReference type="GO" id="GO:0015036">
    <property type="term" value="F:disulfide oxidoreductase activity"/>
    <property type="evidence" value="ECO:0007669"/>
    <property type="project" value="InterPro"/>
</dbReference>
<dbReference type="SUPFAM" id="SSF52833">
    <property type="entry name" value="Thioredoxin-like"/>
    <property type="match status" value="1"/>
</dbReference>
<dbReference type="CDD" id="cd03010">
    <property type="entry name" value="TlpA_like_DsbE"/>
    <property type="match status" value="1"/>
</dbReference>
<reference evidence="8" key="1">
    <citation type="submission" date="2015-07" db="EMBL/GenBank/DDBJ databases">
        <authorList>
            <person name="Wibberg D."/>
        </authorList>
    </citation>
    <scope>NUCLEOTIDE SEQUENCE [LARGE SCALE GENOMIC DNA]</scope>
</reference>
<name>A0A0K2ZJG9_9XANT</name>
<dbReference type="GO" id="GO:0005886">
    <property type="term" value="C:plasma membrane"/>
    <property type="evidence" value="ECO:0007669"/>
    <property type="project" value="UniProtKB-SubCell"/>
</dbReference>
<dbReference type="PANTHER" id="PTHR42852:SF6">
    <property type="entry name" value="THIOL:DISULFIDE INTERCHANGE PROTEIN DSBE"/>
    <property type="match status" value="1"/>
</dbReference>
<comment type="similarity">
    <text evidence="2">Belongs to the thioredoxin family. DsbE subfamily.</text>
</comment>
<evidence type="ECO:0000256" key="2">
    <source>
        <dbReference type="ARBA" id="ARBA00007758"/>
    </source>
</evidence>
<dbReference type="PANTHER" id="PTHR42852">
    <property type="entry name" value="THIOL:DISULFIDE INTERCHANGE PROTEIN DSBE"/>
    <property type="match status" value="1"/>
</dbReference>
<dbReference type="AlphaFoldDB" id="A0A0K2ZJG9"/>
<dbReference type="NCBIfam" id="TIGR00385">
    <property type="entry name" value="dsbE"/>
    <property type="match status" value="1"/>
</dbReference>
<sequence length="180" mass="19461">MSRLLPLLGFLLLAALFGFGICWSRAHDPREVPSPLIGKPAPTFSLPRLDDPAQAAGSAQLRGRPYLLNVFGSWCLACGEEHPLLLAHANDLGVALIGYAYKDDPRQARAWLQKHGNPYTLVVVDQDGQRALDFGVYGAPETFLIDAQGVIRYKHVGVLTPAVIAGELRPAIAALDGARR</sequence>
<evidence type="ECO:0000313" key="8">
    <source>
        <dbReference type="Proteomes" id="UP000046187"/>
    </source>
</evidence>
<accession>A0A0K2ZJG9</accession>
<keyword evidence="4" id="KW-1015">Disulfide bond</keyword>
<feature type="domain" description="Thioredoxin" evidence="6">
    <location>
        <begin position="35"/>
        <end position="177"/>
    </location>
</feature>
<protein>
    <submittedName>
        <fullName evidence="7">Cytochrome C biogenesis protein ccmg</fullName>
    </submittedName>
</protein>
<dbReference type="Pfam" id="PF08534">
    <property type="entry name" value="Redoxin"/>
    <property type="match status" value="1"/>
</dbReference>
<dbReference type="RefSeq" id="WP_053834238.1">
    <property type="nucleotide sequence ID" value="NZ_CXOI01000011.1"/>
</dbReference>
<dbReference type="Proteomes" id="UP000046187">
    <property type="component" value="Unassembled WGS sequence"/>
</dbReference>
<evidence type="ECO:0000313" key="7">
    <source>
        <dbReference type="EMBL" id="CTP83500.1"/>
    </source>
</evidence>
<comment type="subcellular location">
    <subcellularLocation>
        <location evidence="1">Cell inner membrane</location>
        <topology evidence="1">Single-pass membrane protein</topology>
        <orientation evidence="1">Periplasmic side</orientation>
    </subcellularLocation>
</comment>
<keyword evidence="5" id="KW-0676">Redox-active center</keyword>
<dbReference type="InterPro" id="IPR004799">
    <property type="entry name" value="Periplasmic_diS_OxRdtase_DsbE"/>
</dbReference>
<evidence type="ECO:0000256" key="4">
    <source>
        <dbReference type="ARBA" id="ARBA00023157"/>
    </source>
</evidence>
<dbReference type="InterPro" id="IPR017937">
    <property type="entry name" value="Thioredoxin_CS"/>
</dbReference>
<keyword evidence="3" id="KW-0201">Cytochrome c-type biogenesis</keyword>
<dbReference type="InterPro" id="IPR013766">
    <property type="entry name" value="Thioredoxin_domain"/>
</dbReference>